<protein>
    <submittedName>
        <fullName evidence="6">O-antigen/teichoic acid export membrane protein</fullName>
    </submittedName>
</protein>
<comment type="subcellular location">
    <subcellularLocation>
        <location evidence="1">Membrane</location>
        <topology evidence="1">Multi-pass membrane protein</topology>
    </subcellularLocation>
</comment>
<evidence type="ECO:0000313" key="7">
    <source>
        <dbReference type="Proteomes" id="UP000245909"/>
    </source>
</evidence>
<keyword evidence="7" id="KW-1185">Reference proteome</keyword>
<dbReference type="InterPro" id="IPR052556">
    <property type="entry name" value="PolySynth_Transporter"/>
</dbReference>
<feature type="transmembrane region" description="Helical" evidence="5">
    <location>
        <begin position="220"/>
        <end position="238"/>
    </location>
</feature>
<dbReference type="InterPro" id="IPR002797">
    <property type="entry name" value="Polysacc_synth"/>
</dbReference>
<dbReference type="PANTHER" id="PTHR43424:SF1">
    <property type="entry name" value="LOCUS PUTATIVE PROTEIN 1-RELATED"/>
    <property type="match status" value="1"/>
</dbReference>
<evidence type="ECO:0000256" key="2">
    <source>
        <dbReference type="ARBA" id="ARBA00022692"/>
    </source>
</evidence>
<dbReference type="GO" id="GO:0016020">
    <property type="term" value="C:membrane"/>
    <property type="evidence" value="ECO:0007669"/>
    <property type="project" value="UniProtKB-SubCell"/>
</dbReference>
<comment type="caution">
    <text evidence="6">The sequence shown here is derived from an EMBL/GenBank/DDBJ whole genome shotgun (WGS) entry which is preliminary data.</text>
</comment>
<evidence type="ECO:0000256" key="1">
    <source>
        <dbReference type="ARBA" id="ARBA00004141"/>
    </source>
</evidence>
<feature type="transmembrane region" description="Helical" evidence="5">
    <location>
        <begin position="52"/>
        <end position="76"/>
    </location>
</feature>
<keyword evidence="3 5" id="KW-1133">Transmembrane helix</keyword>
<sequence length="448" mass="50976">MPEGTGKVAFAYAIVSYFSIFASFGVANYGIRACAKVRDNKDQLSKTVQEILIINLVITLFVYLIFWICIEFIDVFRSERKLFWISSLNIILTVIGVEWLYKGLERYQYITVRSVIFKIISLILVFTLVKSKNDYIIYAFVMIFATVGSGIINLLNLNRLITLELYTNYNFKKHIKPMAVFFVTTIAVAFYVYVSIALLGLMTDSKEVGYYDVAYRIRNVMVSIVTTLGAVLLPRLSYYVAHNMNDEFNRIIKKSMQFIFLLSLPLVVFCFIFSDNIIFILAGEAYYSASQPLKILSFIILIVGVSNLTGIQMLIPLGKEKYLCYSVVLAAAINMLLNLILIPIYGATGTAISVVLAEISILIYQIYILRSYAQVLFGKISYIRIIIALILATNLSIWVNAIPNYNEIIVFFVSASLFFICYFGFLFISKEPFILSILNQIKTKLIKN</sequence>
<keyword evidence="2 5" id="KW-0812">Transmembrane</keyword>
<evidence type="ECO:0000256" key="5">
    <source>
        <dbReference type="SAM" id="Phobius"/>
    </source>
</evidence>
<dbReference type="Proteomes" id="UP000245909">
    <property type="component" value="Unassembled WGS sequence"/>
</dbReference>
<feature type="transmembrane region" description="Helical" evidence="5">
    <location>
        <begin position="381"/>
        <end position="402"/>
    </location>
</feature>
<accession>A0A2U0TH57</accession>
<keyword evidence="4 5" id="KW-0472">Membrane</keyword>
<evidence type="ECO:0000256" key="3">
    <source>
        <dbReference type="ARBA" id="ARBA00022989"/>
    </source>
</evidence>
<feature type="transmembrane region" description="Helical" evidence="5">
    <location>
        <begin position="258"/>
        <end position="283"/>
    </location>
</feature>
<feature type="transmembrane region" description="Helical" evidence="5">
    <location>
        <begin position="135"/>
        <end position="157"/>
    </location>
</feature>
<gene>
    <name evidence="6" type="ORF">C8D76_101295</name>
</gene>
<dbReference type="CDD" id="cd13128">
    <property type="entry name" value="MATE_Wzx_like"/>
    <property type="match status" value="1"/>
</dbReference>
<dbReference type="PANTHER" id="PTHR43424">
    <property type="entry name" value="LOCUS PUTATIVE PROTEIN 1-RELATED"/>
    <property type="match status" value="1"/>
</dbReference>
<reference evidence="6 7" key="1">
    <citation type="submission" date="2018-05" db="EMBL/GenBank/DDBJ databases">
        <title>Genomic Encyclopedia of Type Strains, Phase IV (KMG-IV): sequencing the most valuable type-strain genomes for metagenomic binning, comparative biology and taxonomic classification.</title>
        <authorList>
            <person name="Goeker M."/>
        </authorList>
    </citation>
    <scope>NUCLEOTIDE SEQUENCE [LARGE SCALE GENOMIC DNA]</scope>
    <source>
        <strain evidence="6 7">DSM 22999</strain>
    </source>
</reference>
<evidence type="ECO:0000256" key="4">
    <source>
        <dbReference type="ARBA" id="ARBA00023136"/>
    </source>
</evidence>
<feature type="transmembrane region" description="Helical" evidence="5">
    <location>
        <begin position="351"/>
        <end position="369"/>
    </location>
</feature>
<proteinExistence type="predicted"/>
<feature type="transmembrane region" description="Helical" evidence="5">
    <location>
        <begin position="82"/>
        <end position="101"/>
    </location>
</feature>
<evidence type="ECO:0000313" key="6">
    <source>
        <dbReference type="EMBL" id="PVX42956.1"/>
    </source>
</evidence>
<feature type="transmembrane region" description="Helical" evidence="5">
    <location>
        <begin position="178"/>
        <end position="200"/>
    </location>
</feature>
<dbReference type="AlphaFoldDB" id="A0A2U0TH57"/>
<feature type="transmembrane region" description="Helical" evidence="5">
    <location>
        <begin position="408"/>
        <end position="428"/>
    </location>
</feature>
<feature type="transmembrane region" description="Helical" evidence="5">
    <location>
        <begin position="322"/>
        <end position="345"/>
    </location>
</feature>
<dbReference type="Pfam" id="PF01943">
    <property type="entry name" value="Polysacc_synt"/>
    <property type="match status" value="1"/>
</dbReference>
<feature type="transmembrane region" description="Helical" evidence="5">
    <location>
        <begin position="295"/>
        <end position="315"/>
    </location>
</feature>
<dbReference type="EMBL" id="QENU01000001">
    <property type="protein sequence ID" value="PVX42956.1"/>
    <property type="molecule type" value="Genomic_DNA"/>
</dbReference>
<organism evidence="6 7">
    <name type="scientific">Alitibacter langaaensis DSM 22999</name>
    <dbReference type="NCBI Taxonomy" id="1122935"/>
    <lineage>
        <taxon>Bacteria</taxon>
        <taxon>Pseudomonadati</taxon>
        <taxon>Pseudomonadota</taxon>
        <taxon>Gammaproteobacteria</taxon>
        <taxon>Pasteurellales</taxon>
        <taxon>Pasteurellaceae</taxon>
        <taxon>Alitibacter</taxon>
    </lineage>
</organism>
<feature type="transmembrane region" description="Helical" evidence="5">
    <location>
        <begin position="110"/>
        <end position="129"/>
    </location>
</feature>
<name>A0A2U0TH57_9PAST</name>
<feature type="transmembrane region" description="Helical" evidence="5">
    <location>
        <begin position="12"/>
        <end position="31"/>
    </location>
</feature>